<dbReference type="WBParaSite" id="Csp11.Scaffold630.g17873.t1">
    <property type="protein sequence ID" value="Csp11.Scaffold630.g17873.t1"/>
    <property type="gene ID" value="Csp11.Scaffold630.g17873"/>
</dbReference>
<dbReference type="AlphaFoldDB" id="A0A1I7UNX7"/>
<evidence type="ECO:0000256" key="1">
    <source>
        <dbReference type="SAM" id="MobiDB-lite"/>
    </source>
</evidence>
<dbReference type="Proteomes" id="UP000095282">
    <property type="component" value="Unplaced"/>
</dbReference>
<sequence>MKLLEYVFVQVDVETGELIRDEEEKEEKEEEEENNGPSTSTPPGVQRDPSAPWDTPWTEKEEKDLRIAEFRAIREARAEREKADELKNTMLNCKWWNDD</sequence>
<keyword evidence="2" id="KW-1185">Reference proteome</keyword>
<protein>
    <submittedName>
        <fullName evidence="3">Calreticulin</fullName>
    </submittedName>
</protein>
<feature type="compositionally biased region" description="Acidic residues" evidence="1">
    <location>
        <begin position="20"/>
        <end position="34"/>
    </location>
</feature>
<name>A0A1I7UNX7_9PELO</name>
<feature type="region of interest" description="Disordered" evidence="1">
    <location>
        <begin position="15"/>
        <end position="61"/>
    </location>
</feature>
<evidence type="ECO:0000313" key="2">
    <source>
        <dbReference type="Proteomes" id="UP000095282"/>
    </source>
</evidence>
<reference evidence="3" key="1">
    <citation type="submission" date="2016-11" db="UniProtKB">
        <authorList>
            <consortium name="WormBaseParasite"/>
        </authorList>
    </citation>
    <scope>IDENTIFICATION</scope>
</reference>
<accession>A0A1I7UNX7</accession>
<evidence type="ECO:0000313" key="3">
    <source>
        <dbReference type="WBParaSite" id="Csp11.Scaffold630.g17873.t1"/>
    </source>
</evidence>
<proteinExistence type="predicted"/>
<organism evidence="2 3">
    <name type="scientific">Caenorhabditis tropicalis</name>
    <dbReference type="NCBI Taxonomy" id="1561998"/>
    <lineage>
        <taxon>Eukaryota</taxon>
        <taxon>Metazoa</taxon>
        <taxon>Ecdysozoa</taxon>
        <taxon>Nematoda</taxon>
        <taxon>Chromadorea</taxon>
        <taxon>Rhabditida</taxon>
        <taxon>Rhabditina</taxon>
        <taxon>Rhabditomorpha</taxon>
        <taxon>Rhabditoidea</taxon>
        <taxon>Rhabditidae</taxon>
        <taxon>Peloderinae</taxon>
        <taxon>Caenorhabditis</taxon>
    </lineage>
</organism>